<feature type="domain" description="DUF2172" evidence="1">
    <location>
        <begin position="56"/>
        <end position="148"/>
    </location>
</feature>
<dbReference type="EMBL" id="CP040749">
    <property type="protein sequence ID" value="QCX38814.1"/>
    <property type="molecule type" value="Genomic_DNA"/>
</dbReference>
<dbReference type="Gene3D" id="3.40.630.10">
    <property type="entry name" value="Zn peptidases"/>
    <property type="match status" value="1"/>
</dbReference>
<dbReference type="Pfam" id="PF09940">
    <property type="entry name" value="DUF2172"/>
    <property type="match status" value="1"/>
</dbReference>
<dbReference type="Gene3D" id="3.50.30.90">
    <property type="match status" value="1"/>
</dbReference>
<keyword evidence="5" id="KW-1185">Reference proteome</keyword>
<gene>
    <name evidence="4" type="ORF">FF125_10350</name>
</gene>
<feature type="domain" description="DUF4910" evidence="3">
    <location>
        <begin position="10"/>
        <end position="346"/>
    </location>
</feature>
<organism evidence="4 5">
    <name type="scientific">Aureibaculum algae</name>
    <dbReference type="NCBI Taxonomy" id="2584122"/>
    <lineage>
        <taxon>Bacteria</taxon>
        <taxon>Pseudomonadati</taxon>
        <taxon>Bacteroidota</taxon>
        <taxon>Flavobacteriia</taxon>
        <taxon>Flavobacteriales</taxon>
        <taxon>Flavobacteriaceae</taxon>
        <taxon>Aureibaculum</taxon>
    </lineage>
</organism>
<dbReference type="OrthoDB" id="9765654at2"/>
<evidence type="ECO:0000259" key="1">
    <source>
        <dbReference type="Pfam" id="PF09940"/>
    </source>
</evidence>
<dbReference type="KEGG" id="fbe:FF125_10350"/>
<dbReference type="Pfam" id="PF16254">
    <property type="entry name" value="DUF4910"/>
    <property type="match status" value="1"/>
</dbReference>
<dbReference type="Pfam" id="PF16221">
    <property type="entry name" value="HTH_47"/>
    <property type="match status" value="1"/>
</dbReference>
<dbReference type="InterPro" id="IPR012353">
    <property type="entry name" value="UCP015244"/>
</dbReference>
<dbReference type="InterPro" id="IPR036388">
    <property type="entry name" value="WH-like_DNA-bd_sf"/>
</dbReference>
<name>A0A5B7TU96_9FLAO</name>
<evidence type="ECO:0000259" key="2">
    <source>
        <dbReference type="Pfam" id="PF16221"/>
    </source>
</evidence>
<protein>
    <submittedName>
        <fullName evidence="4">DUF4910 domain-containing protein</fullName>
    </submittedName>
</protein>
<dbReference type="RefSeq" id="WP_138949698.1">
    <property type="nucleotide sequence ID" value="NZ_CP040749.1"/>
</dbReference>
<evidence type="ECO:0000313" key="5">
    <source>
        <dbReference type="Proteomes" id="UP000306229"/>
    </source>
</evidence>
<dbReference type="InterPro" id="IPR032589">
    <property type="entry name" value="DUF4910"/>
</dbReference>
<dbReference type="InterPro" id="IPR032610">
    <property type="entry name" value="DUF2172"/>
</dbReference>
<dbReference type="InterPro" id="IPR032622">
    <property type="entry name" value="UCP01524_HTH"/>
</dbReference>
<reference evidence="4 5" key="1">
    <citation type="submission" date="2019-05" db="EMBL/GenBank/DDBJ databases">
        <title>Algicella ahnfeltiae gen. nov., sp. nov., a novel marine bacterium of the family Flavobacteriaceae isolated from a red alga.</title>
        <authorList>
            <person name="Nedashkovskaya O.I."/>
            <person name="Kukhlevskiy A.D."/>
            <person name="Kim S.-G."/>
            <person name="Zhukova N.V."/>
            <person name="Mikhailov V.V."/>
        </authorList>
    </citation>
    <scope>NUCLEOTIDE SEQUENCE [LARGE SCALE GENOMIC DNA]</scope>
    <source>
        <strain evidence="4 5">10Alg115</strain>
    </source>
</reference>
<dbReference type="SUPFAM" id="SSF53187">
    <property type="entry name" value="Zn-dependent exopeptidases"/>
    <property type="match status" value="1"/>
</dbReference>
<dbReference type="Proteomes" id="UP000306229">
    <property type="component" value="Chromosome"/>
</dbReference>
<evidence type="ECO:0000313" key="4">
    <source>
        <dbReference type="EMBL" id="QCX38814.1"/>
    </source>
</evidence>
<dbReference type="Gene3D" id="1.10.10.10">
    <property type="entry name" value="Winged helix-like DNA-binding domain superfamily/Winged helix DNA-binding domain"/>
    <property type="match status" value="1"/>
</dbReference>
<feature type="domain" description="UCP01524 winged helix-turn-helix" evidence="2">
    <location>
        <begin position="349"/>
        <end position="422"/>
    </location>
</feature>
<evidence type="ECO:0000259" key="3">
    <source>
        <dbReference type="Pfam" id="PF16254"/>
    </source>
</evidence>
<accession>A0A5B7TU96</accession>
<proteinExistence type="predicted"/>
<dbReference type="PIRSF" id="PIRSF015244">
    <property type="entry name" value="UCP015244"/>
    <property type="match status" value="1"/>
</dbReference>
<dbReference type="AlphaFoldDB" id="A0A5B7TU96"/>
<sequence length="426" mass="49250">MQKQLETYFDRLWPINRSLTGDGNRKTLDILSEIIPLNVHEVPSGTACFDWNVPPEWNVQEAWIKDEKDNTIVNFKVNNLHLLGYSEPFEGVLSYEELKEHLYTLPKQPDLIPYLTSYYSKRWGFCMSHHQFEKLDKNGSYTVKIDSTLDEHGSMTYGDLVLKGKSDKEILLTTYICHPSMANNELSGPLVTAFIYNQLKDKDNYYSYRFVFAPETIGSIYYLSQHGDHFKQNMEAGFVVTCVGDDGQFTYKKSRRGDSLPDRAVNTVLKQSESEFRTIPFAPRGSDERQYCSPGFNLPVVLLLRTTYGQYEEYHTSSDDKDFISFAAMEKTVATYLEVIELIEKNKKYINQFPNCEPQLGKRGLYPTLSEKEKAIEIDAMMWILNYSDGEHDLLDIIEKSDIDFKIMIRVADKLMAKGMLKVEKQ</sequence>